<comment type="caution">
    <text evidence="6">The sequence shown here is derived from an EMBL/GenBank/DDBJ whole genome shotgun (WGS) entry which is preliminary data.</text>
</comment>
<dbReference type="Proteomes" id="UP000231263">
    <property type="component" value="Unassembled WGS sequence"/>
</dbReference>
<dbReference type="GO" id="GO:0005975">
    <property type="term" value="P:carbohydrate metabolic process"/>
    <property type="evidence" value="ECO:0007669"/>
    <property type="project" value="InterPro"/>
</dbReference>
<dbReference type="AlphaFoldDB" id="A0A2M7XDB8"/>
<dbReference type="PANTHER" id="PTHR21015">
    <property type="entry name" value="UDP-N-ACETYLGLUCOSAMINE--N-ACETYLMURAMYL-(PENTAPEPTIDE) PYROPHOSPHORYL-UNDECAPRENOL N-ACETYLGLUCOSAMINE TRANSFERASE 1"/>
    <property type="match status" value="1"/>
</dbReference>
<protein>
    <recommendedName>
        <fullName evidence="8">UDP-N-acetylglucosamine--N-acetylmuramyl-(pentapeptide) pyrophosphoryl-undecaprenol N-acetylglucosamine transferase</fullName>
    </recommendedName>
</protein>
<keyword evidence="2" id="KW-0808">Transferase</keyword>
<dbReference type="EMBL" id="PFWT01000024">
    <property type="protein sequence ID" value="PJA45863.1"/>
    <property type="molecule type" value="Genomic_DNA"/>
</dbReference>
<name>A0A2M7XDB8_9BACT</name>
<evidence type="ECO:0000259" key="5">
    <source>
        <dbReference type="Pfam" id="PF04101"/>
    </source>
</evidence>
<keyword evidence="1" id="KW-0328">Glycosyltransferase</keyword>
<evidence type="ECO:0000313" key="7">
    <source>
        <dbReference type="Proteomes" id="UP000231263"/>
    </source>
</evidence>
<organism evidence="6 7">
    <name type="scientific">Candidatus Uhrbacteria bacterium CG_4_9_14_3_um_filter_41_35</name>
    <dbReference type="NCBI Taxonomy" id="1975034"/>
    <lineage>
        <taxon>Bacteria</taxon>
        <taxon>Candidatus Uhriibacteriota</taxon>
    </lineage>
</organism>
<dbReference type="CDD" id="cd03785">
    <property type="entry name" value="GT28_MurG"/>
    <property type="match status" value="1"/>
</dbReference>
<dbReference type="SUPFAM" id="SSF53756">
    <property type="entry name" value="UDP-Glycosyltransferase/glycogen phosphorylase"/>
    <property type="match status" value="1"/>
</dbReference>
<dbReference type="Pfam" id="PF04101">
    <property type="entry name" value="Glyco_tran_28_C"/>
    <property type="match status" value="1"/>
</dbReference>
<keyword evidence="3" id="KW-0812">Transmembrane</keyword>
<feature type="domain" description="Glycosyltransferase family 28 N-terminal" evidence="4">
    <location>
        <begin position="8"/>
        <end position="146"/>
    </location>
</feature>
<evidence type="ECO:0008006" key="8">
    <source>
        <dbReference type="Google" id="ProtNLM"/>
    </source>
</evidence>
<evidence type="ECO:0000256" key="2">
    <source>
        <dbReference type="ARBA" id="ARBA00022679"/>
    </source>
</evidence>
<feature type="transmembrane region" description="Helical" evidence="3">
    <location>
        <begin position="73"/>
        <end position="94"/>
    </location>
</feature>
<sequence>MENKIPHILMTGGGTLGPVVPLISIVEAWKVKNPRVIVSWIGTPKGPEREVIEERHETFYELYSPKLSREKKWLWPLVPALFIFSCFKALILLLKIQPDIIFTAGGFVSVPVVVVGRMLGIPIWVHQLDVVPGIANKIMALFAKRVSVTFIESEVAFPKYKTEVVGGIASVRSNEGDRDKFIKDFSLDPNKPTIFVTGGGTGAVEINKAMALIGAELVAEMNIIHLTGIGKMLPELEGMPKGYWSQEFMNEEIKHAYALADIVVSRAGLGTILDLIGAGKPTILIPIMGSHQERNAEVLKERGAAMVIKNMTPQLLKQEIRHLISDLPLRTGLSEAIGQAISLKGQEKIVEEANSWL</sequence>
<feature type="domain" description="Glycosyl transferase family 28 C-terminal" evidence="5">
    <location>
        <begin position="193"/>
        <end position="325"/>
    </location>
</feature>
<evidence type="ECO:0000256" key="3">
    <source>
        <dbReference type="SAM" id="Phobius"/>
    </source>
</evidence>
<reference evidence="7" key="1">
    <citation type="submission" date="2017-09" db="EMBL/GenBank/DDBJ databases">
        <title>Depth-based differentiation of microbial function through sediment-hosted aquifers and enrichment of novel symbionts in the deep terrestrial subsurface.</title>
        <authorList>
            <person name="Probst A.J."/>
            <person name="Ladd B."/>
            <person name="Jarett J.K."/>
            <person name="Geller-Mcgrath D.E."/>
            <person name="Sieber C.M.K."/>
            <person name="Emerson J.B."/>
            <person name="Anantharaman K."/>
            <person name="Thomas B.C."/>
            <person name="Malmstrom R."/>
            <person name="Stieglmeier M."/>
            <person name="Klingl A."/>
            <person name="Woyke T."/>
            <person name="Ryan C.M."/>
            <person name="Banfield J.F."/>
        </authorList>
    </citation>
    <scope>NUCLEOTIDE SEQUENCE [LARGE SCALE GENOMIC DNA]</scope>
</reference>
<gene>
    <name evidence="6" type="ORF">CO173_04400</name>
</gene>
<evidence type="ECO:0000259" key="4">
    <source>
        <dbReference type="Pfam" id="PF03033"/>
    </source>
</evidence>
<dbReference type="GO" id="GO:1901137">
    <property type="term" value="P:carbohydrate derivative biosynthetic process"/>
    <property type="evidence" value="ECO:0007669"/>
    <property type="project" value="UniProtKB-ARBA"/>
</dbReference>
<dbReference type="GO" id="GO:0016758">
    <property type="term" value="F:hexosyltransferase activity"/>
    <property type="evidence" value="ECO:0007669"/>
    <property type="project" value="InterPro"/>
</dbReference>
<feature type="transmembrane region" description="Helical" evidence="3">
    <location>
        <begin position="100"/>
        <end position="119"/>
    </location>
</feature>
<accession>A0A2M7XDB8</accession>
<dbReference type="InterPro" id="IPR004276">
    <property type="entry name" value="GlycoTrans_28_N"/>
</dbReference>
<evidence type="ECO:0000256" key="1">
    <source>
        <dbReference type="ARBA" id="ARBA00022676"/>
    </source>
</evidence>
<dbReference type="Gene3D" id="3.40.50.2000">
    <property type="entry name" value="Glycogen Phosphorylase B"/>
    <property type="match status" value="2"/>
</dbReference>
<dbReference type="InterPro" id="IPR007235">
    <property type="entry name" value="Glyco_trans_28_C"/>
</dbReference>
<dbReference type="Pfam" id="PF03033">
    <property type="entry name" value="Glyco_transf_28"/>
    <property type="match status" value="1"/>
</dbReference>
<keyword evidence="3" id="KW-0472">Membrane</keyword>
<keyword evidence="3" id="KW-1133">Transmembrane helix</keyword>
<proteinExistence type="predicted"/>
<evidence type="ECO:0000313" key="6">
    <source>
        <dbReference type="EMBL" id="PJA45863.1"/>
    </source>
</evidence>
<dbReference type="PANTHER" id="PTHR21015:SF22">
    <property type="entry name" value="GLYCOSYLTRANSFERASE"/>
    <property type="match status" value="1"/>
</dbReference>